<proteinExistence type="predicted"/>
<sequence>MEWSFLKPFAEITRVAEGSTYPTLGFAVPLFNSLMIVLDSYAEEKDDFVHDFRIIEAARSANLKLKVYYNKLKLEYFKDNQWDSEIQDRLLPMIKESWADYRPRITMTLSANRRPDD</sequence>
<dbReference type="EMBL" id="JAOYFB010000036">
    <property type="protein sequence ID" value="KAK4021250.1"/>
    <property type="molecule type" value="Genomic_DNA"/>
</dbReference>
<evidence type="ECO:0000313" key="2">
    <source>
        <dbReference type="Proteomes" id="UP001234178"/>
    </source>
</evidence>
<accession>A0ABR0A8D8</accession>
<name>A0ABR0A8D8_9CRUS</name>
<reference evidence="1 2" key="1">
    <citation type="journal article" date="2023" name="Nucleic Acids Res.">
        <title>The hologenome of Daphnia magna reveals possible DNA methylation and microbiome-mediated evolution of the host genome.</title>
        <authorList>
            <person name="Chaturvedi A."/>
            <person name="Li X."/>
            <person name="Dhandapani V."/>
            <person name="Marshall H."/>
            <person name="Kissane S."/>
            <person name="Cuenca-Cambronero M."/>
            <person name="Asole G."/>
            <person name="Calvet F."/>
            <person name="Ruiz-Romero M."/>
            <person name="Marangio P."/>
            <person name="Guigo R."/>
            <person name="Rago D."/>
            <person name="Mirbahai L."/>
            <person name="Eastwood N."/>
            <person name="Colbourne J.K."/>
            <person name="Zhou J."/>
            <person name="Mallon E."/>
            <person name="Orsini L."/>
        </authorList>
    </citation>
    <scope>NUCLEOTIDE SEQUENCE [LARGE SCALE GENOMIC DNA]</scope>
    <source>
        <strain evidence="1">LRV0_1</strain>
    </source>
</reference>
<evidence type="ECO:0000313" key="1">
    <source>
        <dbReference type="EMBL" id="KAK4021250.1"/>
    </source>
</evidence>
<organism evidence="1 2">
    <name type="scientific">Daphnia magna</name>
    <dbReference type="NCBI Taxonomy" id="35525"/>
    <lineage>
        <taxon>Eukaryota</taxon>
        <taxon>Metazoa</taxon>
        <taxon>Ecdysozoa</taxon>
        <taxon>Arthropoda</taxon>
        <taxon>Crustacea</taxon>
        <taxon>Branchiopoda</taxon>
        <taxon>Diplostraca</taxon>
        <taxon>Cladocera</taxon>
        <taxon>Anomopoda</taxon>
        <taxon>Daphniidae</taxon>
        <taxon>Daphnia</taxon>
    </lineage>
</organism>
<protein>
    <recommendedName>
        <fullName evidence="3">Reverse transcriptase domain-containing protein</fullName>
    </recommendedName>
</protein>
<keyword evidence="2" id="KW-1185">Reference proteome</keyword>
<comment type="caution">
    <text evidence="1">The sequence shown here is derived from an EMBL/GenBank/DDBJ whole genome shotgun (WGS) entry which is preliminary data.</text>
</comment>
<gene>
    <name evidence="1" type="ORF">OUZ56_003169</name>
</gene>
<evidence type="ECO:0008006" key="3">
    <source>
        <dbReference type="Google" id="ProtNLM"/>
    </source>
</evidence>
<dbReference type="Proteomes" id="UP001234178">
    <property type="component" value="Unassembled WGS sequence"/>
</dbReference>